<dbReference type="InterPro" id="IPR050595">
    <property type="entry name" value="Bact_response_regulator"/>
</dbReference>
<comment type="caution">
    <text evidence="4">The sequence shown here is derived from an EMBL/GenBank/DDBJ whole genome shotgun (WGS) entry which is preliminary data.</text>
</comment>
<dbReference type="SMART" id="SM00448">
    <property type="entry name" value="REC"/>
    <property type="match status" value="1"/>
</dbReference>
<sequence>MKYSDKRVLIVEDQRPFLLMLKGLLQSMGATNIVTKSSAEHAISEAKRTKFDIVVCDLHLGADYKNGYELVEELRVKRLIKTTSVFILISADSTRSMVLGSIDRRPDDFLVKPFSQVQLKSRISRAWQKRLFLQPAYELIEKKQFTDAITVLNKLYKEPSHYKGHCEQLLVETYCRKNDCKRALAILAPYTSGKPVLWAQIALGKTYIQNAEYDKAITIAMKTLKRNRFSADANDILALAHQGLENREAALNAIKEAIKLSPYSVSRHLQACEIAKQNLDFVTASLSCSAIWNLSKRTVHKNSLHWCTLIRSLLDVAEHSEDQKQRNKYQQEALLALQRGKFDDHLLKMDRNFDMDIFGNIVNARVSAIDGKLIDAKKHLVNSQVAIEEKYAEHPTAYLPDSINVMYTLGEYDDALALSKIVATRTDELDQNSASMLEQKAEKAKTNLANYQQFNREGIQHYQQNSFERAKASFALAQNYAPVNIGVALNLLQCLLQLFKIIDKADSQMAGECRRLYKLLDNIPLKDAYSEKYSNLRDDLSLFLGL</sequence>
<dbReference type="InterPro" id="IPR011006">
    <property type="entry name" value="CheY-like_superfamily"/>
</dbReference>
<dbReference type="SMART" id="SM00028">
    <property type="entry name" value="TPR"/>
    <property type="match status" value="3"/>
</dbReference>
<dbReference type="Gene3D" id="3.40.50.2300">
    <property type="match status" value="1"/>
</dbReference>
<feature type="domain" description="Response regulatory" evidence="3">
    <location>
        <begin position="7"/>
        <end position="127"/>
    </location>
</feature>
<dbReference type="SUPFAM" id="SSF52172">
    <property type="entry name" value="CheY-like"/>
    <property type="match status" value="1"/>
</dbReference>
<dbReference type="Gene3D" id="1.25.40.10">
    <property type="entry name" value="Tetratricopeptide repeat domain"/>
    <property type="match status" value="1"/>
</dbReference>
<evidence type="ECO:0000313" key="5">
    <source>
        <dbReference type="Proteomes" id="UP000471381"/>
    </source>
</evidence>
<evidence type="ECO:0000256" key="2">
    <source>
        <dbReference type="PROSITE-ProRule" id="PRU00169"/>
    </source>
</evidence>
<dbReference type="PROSITE" id="PS50110">
    <property type="entry name" value="RESPONSE_REGULATORY"/>
    <property type="match status" value="1"/>
</dbReference>
<reference evidence="4 5" key="1">
    <citation type="submission" date="2020-01" db="EMBL/GenBank/DDBJ databases">
        <title>Genomes of bacteria type strains.</title>
        <authorList>
            <person name="Chen J."/>
            <person name="Zhu S."/>
            <person name="Yang J."/>
        </authorList>
    </citation>
    <scope>NUCLEOTIDE SEQUENCE [LARGE SCALE GENOMIC DNA]</scope>
    <source>
        <strain evidence="4 5">LMG 24078</strain>
    </source>
</reference>
<keyword evidence="1 2" id="KW-0597">Phosphoprotein</keyword>
<dbReference type="PANTHER" id="PTHR44591">
    <property type="entry name" value="STRESS RESPONSE REGULATOR PROTEIN 1"/>
    <property type="match status" value="1"/>
</dbReference>
<dbReference type="SUPFAM" id="SSF48452">
    <property type="entry name" value="TPR-like"/>
    <property type="match status" value="1"/>
</dbReference>
<dbReference type="Proteomes" id="UP000471381">
    <property type="component" value="Unassembled WGS sequence"/>
</dbReference>
<gene>
    <name evidence="4" type="ORF">GTQ48_08525</name>
</gene>
<organism evidence="4 5">
    <name type="scientific">Alteromonas genovensis</name>
    <dbReference type="NCBI Taxonomy" id="471225"/>
    <lineage>
        <taxon>Bacteria</taxon>
        <taxon>Pseudomonadati</taxon>
        <taxon>Pseudomonadota</taxon>
        <taxon>Gammaproteobacteria</taxon>
        <taxon>Alteromonadales</taxon>
        <taxon>Alteromonadaceae</taxon>
        <taxon>Alteromonas/Salinimonas group</taxon>
        <taxon>Alteromonas</taxon>
    </lineage>
</organism>
<dbReference type="AlphaFoldDB" id="A0A6N9THK7"/>
<dbReference type="RefSeq" id="WP_163106300.1">
    <property type="nucleotide sequence ID" value="NZ_JAAAWO010000005.1"/>
</dbReference>
<name>A0A6N9THK7_9ALTE</name>
<feature type="modified residue" description="4-aspartylphosphate" evidence="2">
    <location>
        <position position="57"/>
    </location>
</feature>
<dbReference type="InterPro" id="IPR011990">
    <property type="entry name" value="TPR-like_helical_dom_sf"/>
</dbReference>
<evidence type="ECO:0000259" key="3">
    <source>
        <dbReference type="PROSITE" id="PS50110"/>
    </source>
</evidence>
<accession>A0A6N9THK7</accession>
<dbReference type="Pfam" id="PF00072">
    <property type="entry name" value="Response_reg"/>
    <property type="match status" value="1"/>
</dbReference>
<evidence type="ECO:0000256" key="1">
    <source>
        <dbReference type="ARBA" id="ARBA00022553"/>
    </source>
</evidence>
<dbReference type="PANTHER" id="PTHR44591:SF3">
    <property type="entry name" value="RESPONSE REGULATORY DOMAIN-CONTAINING PROTEIN"/>
    <property type="match status" value="1"/>
</dbReference>
<protein>
    <submittedName>
        <fullName evidence="4">Response regulator</fullName>
    </submittedName>
</protein>
<dbReference type="GO" id="GO:0000160">
    <property type="term" value="P:phosphorelay signal transduction system"/>
    <property type="evidence" value="ECO:0007669"/>
    <property type="project" value="InterPro"/>
</dbReference>
<dbReference type="InterPro" id="IPR019734">
    <property type="entry name" value="TPR_rpt"/>
</dbReference>
<dbReference type="InterPro" id="IPR001789">
    <property type="entry name" value="Sig_transdc_resp-reg_receiver"/>
</dbReference>
<evidence type="ECO:0000313" key="4">
    <source>
        <dbReference type="EMBL" id="NDW15565.1"/>
    </source>
</evidence>
<keyword evidence="5" id="KW-1185">Reference proteome</keyword>
<proteinExistence type="predicted"/>
<dbReference type="EMBL" id="JAAAWO010000005">
    <property type="protein sequence ID" value="NDW15565.1"/>
    <property type="molecule type" value="Genomic_DNA"/>
</dbReference>
<dbReference type="CDD" id="cd17589">
    <property type="entry name" value="REC_TPR"/>
    <property type="match status" value="1"/>
</dbReference>